<dbReference type="PROSITE" id="PS50106">
    <property type="entry name" value="PDZ"/>
    <property type="match status" value="3"/>
</dbReference>
<dbReference type="AlphaFoldDB" id="A0A915KE88"/>
<dbReference type="GO" id="GO:0050839">
    <property type="term" value="F:cell adhesion molecule binding"/>
    <property type="evidence" value="ECO:0007669"/>
    <property type="project" value="TreeGrafter"/>
</dbReference>
<dbReference type="Gene3D" id="3.40.50.300">
    <property type="entry name" value="P-loop containing nucleotide triphosphate hydrolases"/>
    <property type="match status" value="1"/>
</dbReference>
<feature type="region of interest" description="Disordered" evidence="1">
    <location>
        <begin position="236"/>
        <end position="256"/>
    </location>
</feature>
<dbReference type="SUPFAM" id="SSF50044">
    <property type="entry name" value="SH3-domain"/>
    <property type="match status" value="1"/>
</dbReference>
<feature type="domain" description="Guanylate kinase-like" evidence="2">
    <location>
        <begin position="624"/>
        <end position="730"/>
    </location>
</feature>
<evidence type="ECO:0000313" key="4">
    <source>
        <dbReference type="Proteomes" id="UP000887565"/>
    </source>
</evidence>
<evidence type="ECO:0000259" key="3">
    <source>
        <dbReference type="PROSITE" id="PS50106"/>
    </source>
</evidence>
<organism evidence="4 5">
    <name type="scientific">Romanomermis culicivorax</name>
    <name type="common">Nematode worm</name>
    <dbReference type="NCBI Taxonomy" id="13658"/>
    <lineage>
        <taxon>Eukaryota</taxon>
        <taxon>Metazoa</taxon>
        <taxon>Ecdysozoa</taxon>
        <taxon>Nematoda</taxon>
        <taxon>Enoplea</taxon>
        <taxon>Dorylaimia</taxon>
        <taxon>Mermithida</taxon>
        <taxon>Mermithoidea</taxon>
        <taxon>Mermithidae</taxon>
        <taxon>Romanomermis</taxon>
    </lineage>
</organism>
<dbReference type="InterPro" id="IPR008145">
    <property type="entry name" value="GK/Ca_channel_bsu"/>
</dbReference>
<feature type="compositionally biased region" description="Polar residues" evidence="1">
    <location>
        <begin position="829"/>
        <end position="842"/>
    </location>
</feature>
<dbReference type="InterPro" id="IPR036034">
    <property type="entry name" value="PDZ_sf"/>
</dbReference>
<dbReference type="Gene3D" id="2.30.42.10">
    <property type="match status" value="3"/>
</dbReference>
<dbReference type="InterPro" id="IPR008144">
    <property type="entry name" value="Guanylate_kin-like_dom"/>
</dbReference>
<dbReference type="CDD" id="cd06728">
    <property type="entry name" value="PDZ2_ZO1-like_ds"/>
    <property type="match status" value="1"/>
</dbReference>
<dbReference type="GO" id="GO:0005886">
    <property type="term" value="C:plasma membrane"/>
    <property type="evidence" value="ECO:0007669"/>
    <property type="project" value="TreeGrafter"/>
</dbReference>
<feature type="compositionally biased region" description="Polar residues" evidence="1">
    <location>
        <begin position="240"/>
        <end position="252"/>
    </location>
</feature>
<dbReference type="SMART" id="SM00072">
    <property type="entry name" value="GuKc"/>
    <property type="match status" value="1"/>
</dbReference>
<dbReference type="OMA" id="ARWEHHH"/>
<name>A0A915KE88_ROMCU</name>
<feature type="domain" description="PDZ" evidence="3">
    <location>
        <begin position="41"/>
        <end position="116"/>
    </location>
</feature>
<feature type="region of interest" description="Disordered" evidence="1">
    <location>
        <begin position="282"/>
        <end position="323"/>
    </location>
</feature>
<reference evidence="5" key="1">
    <citation type="submission" date="2022-11" db="UniProtKB">
        <authorList>
            <consortium name="WormBaseParasite"/>
        </authorList>
    </citation>
    <scope>IDENTIFICATION</scope>
</reference>
<dbReference type="SMART" id="SM00228">
    <property type="entry name" value="PDZ"/>
    <property type="match status" value="3"/>
</dbReference>
<proteinExistence type="predicted"/>
<feature type="region of interest" description="Disordered" evidence="1">
    <location>
        <begin position="763"/>
        <end position="842"/>
    </location>
</feature>
<keyword evidence="4" id="KW-1185">Reference proteome</keyword>
<sequence length="925" mass="103189">MNEVRTSNNICGYKDTERKDPMDFTNSCIYEERSSTWEFKNVHLNRVAGYGFGIAVSGGRDNPHFKSGEPSIVVSDVLQGGPAADLLTINDRIITANGINLENADYTTAIQIMKDSDQLNLIIRRRVPLPVVEYEQKTLKFTLTKTKKKDDFGVVLGCKFYIKSITNKKLAEKEPGLREGDAVVKINDVSCDDLTMTEARKLLDKSRERLSMVIKRDVPRGTAWKWSSQATLYEKLGNETPGQSPTPRQSPMVSCRLNDDSSIDAEAVYGVSGQIRSRYSRYCSNSQPVSRSRTPSQNFHDQSESYGSFQPRNNGVQVSTNNDLYSNNKPPLASPLPEPRFVSFCKEGGSVGVRVIGGNEVGIFVSAVQVNSPAAIKGVRTSDKILRANDRDMRHVTREEAVLHLLSLVDQVDLVLQYKREEFDMIRSQNLGDNFFIRVHFDYDHDSNKEKNGLCFKKGDVFQIVDTLYAGTVGWWQAIKIAAVSEKSNDEPSIKGVIPNLSRAEQIMANEKARVSRVNGTTVNGNSSGTGSLLRKKMTLTKRSKSLSKSGSSESVFPQIAVNFPAYERVQLKHPGFLRPVILYGPLADIAAEKLLQDFALRFASPKSLGYYQDNSNNAPDANGVKLSTIKEIMNKNKHCLLDVSPSSIEKLQYAQFCPIVIFLYVDNRSRLRELRRKAVNSKNNLASKSTKKLMEDANKLQKYSRHLFTAVLDATNRFDWFDALRELISHLQDRRVWMSETRPTDLVDDDFLFSLESDSQKKLMDSDGEEQSDNYGTLTTRRTPNIQLQAKTNGNSDNYSNINDSEISSSISQPVSSEGDSNLRQESSKNSTPDIPSDANDTTKIAASEACNSSKTLILRTTKIDSTINCFSSDRMSSSSYGSSAMPNNSLKQQPTNGNSPIINQLTNEMNEAFQSTTGNVIFN</sequence>
<dbReference type="InterPro" id="IPR036028">
    <property type="entry name" value="SH3-like_dom_sf"/>
</dbReference>
<dbReference type="SUPFAM" id="SSF50156">
    <property type="entry name" value="PDZ domain-like"/>
    <property type="match status" value="3"/>
</dbReference>
<dbReference type="CDD" id="cd06727">
    <property type="entry name" value="PDZ1_ZO1-like"/>
    <property type="match status" value="1"/>
</dbReference>
<accession>A0A915KE88</accession>
<feature type="domain" description="PDZ" evidence="3">
    <location>
        <begin position="341"/>
        <end position="420"/>
    </location>
</feature>
<dbReference type="PANTHER" id="PTHR13865">
    <property type="entry name" value="TIGHT JUNCTION PROTEIN"/>
    <property type="match status" value="1"/>
</dbReference>
<dbReference type="WBParaSite" id="nRc.2.0.1.t37108-RA">
    <property type="protein sequence ID" value="nRc.2.0.1.t37108-RA"/>
    <property type="gene ID" value="nRc.2.0.1.g37108"/>
</dbReference>
<evidence type="ECO:0000256" key="1">
    <source>
        <dbReference type="SAM" id="MobiDB-lite"/>
    </source>
</evidence>
<dbReference type="Proteomes" id="UP000887565">
    <property type="component" value="Unplaced"/>
</dbReference>
<dbReference type="GO" id="GO:0005923">
    <property type="term" value="C:bicellular tight junction"/>
    <property type="evidence" value="ECO:0007669"/>
    <property type="project" value="TreeGrafter"/>
</dbReference>
<dbReference type="InterPro" id="IPR027417">
    <property type="entry name" value="P-loop_NTPase"/>
</dbReference>
<dbReference type="GO" id="GO:0045216">
    <property type="term" value="P:cell-cell junction organization"/>
    <property type="evidence" value="ECO:0007669"/>
    <property type="project" value="TreeGrafter"/>
</dbReference>
<feature type="compositionally biased region" description="Polar residues" evidence="1">
    <location>
        <begin position="774"/>
        <end position="793"/>
    </location>
</feature>
<dbReference type="Gene3D" id="2.30.30.40">
    <property type="entry name" value="SH3 Domains"/>
    <property type="match status" value="1"/>
</dbReference>
<dbReference type="GO" id="GO:0150105">
    <property type="term" value="P:protein localization to cell-cell junction"/>
    <property type="evidence" value="ECO:0007669"/>
    <property type="project" value="TreeGrafter"/>
</dbReference>
<dbReference type="Pfam" id="PF00625">
    <property type="entry name" value="Guanylate_kin"/>
    <property type="match status" value="1"/>
</dbReference>
<dbReference type="GO" id="GO:0098609">
    <property type="term" value="P:cell-cell adhesion"/>
    <property type="evidence" value="ECO:0007669"/>
    <property type="project" value="TreeGrafter"/>
</dbReference>
<dbReference type="SUPFAM" id="SSF52540">
    <property type="entry name" value="P-loop containing nucleoside triphosphate hydrolases"/>
    <property type="match status" value="1"/>
</dbReference>
<feature type="domain" description="PDZ" evidence="3">
    <location>
        <begin position="140"/>
        <end position="218"/>
    </location>
</feature>
<dbReference type="PROSITE" id="PS50052">
    <property type="entry name" value="GUANYLATE_KINASE_2"/>
    <property type="match status" value="1"/>
</dbReference>
<dbReference type="Pfam" id="PF00595">
    <property type="entry name" value="PDZ"/>
    <property type="match status" value="3"/>
</dbReference>
<dbReference type="PANTHER" id="PTHR13865:SF28">
    <property type="entry name" value="POLYCHAETOID, ISOFORM O"/>
    <property type="match status" value="1"/>
</dbReference>
<dbReference type="CDD" id="cd06729">
    <property type="entry name" value="PDZ3_ZO1-like_domain"/>
    <property type="match status" value="1"/>
</dbReference>
<protein>
    <submittedName>
        <fullName evidence="5">Tight junction protein ZO-2</fullName>
    </submittedName>
</protein>
<feature type="compositionally biased region" description="Low complexity" evidence="1">
    <location>
        <begin position="794"/>
        <end position="818"/>
    </location>
</feature>
<dbReference type="InterPro" id="IPR001478">
    <property type="entry name" value="PDZ"/>
</dbReference>
<evidence type="ECO:0000313" key="5">
    <source>
        <dbReference type="WBParaSite" id="nRc.2.0.1.t37108-RA"/>
    </source>
</evidence>
<evidence type="ECO:0000259" key="2">
    <source>
        <dbReference type="PROSITE" id="PS50052"/>
    </source>
</evidence>